<feature type="region of interest" description="Disordered" evidence="1">
    <location>
        <begin position="106"/>
        <end position="132"/>
    </location>
</feature>
<evidence type="ECO:0000256" key="1">
    <source>
        <dbReference type="SAM" id="MobiDB-lite"/>
    </source>
</evidence>
<keyword evidence="3" id="KW-1185">Reference proteome</keyword>
<gene>
    <name evidence="2" type="ORF">CC78DRAFT_547568</name>
</gene>
<comment type="caution">
    <text evidence="2">The sequence shown here is derived from an EMBL/GenBank/DDBJ whole genome shotgun (WGS) entry which is preliminary data.</text>
</comment>
<evidence type="ECO:0000313" key="2">
    <source>
        <dbReference type="EMBL" id="KAF2260359.1"/>
    </source>
</evidence>
<proteinExistence type="predicted"/>
<sequence>MSGQTNVSAIGEGAWQSSPIHGQVQAVWGCLAETGARPVAFGQDPSKTCRVPYAGEAGVLNHDSMLGGEEGSRTERRGGLAGGFHWARHVTPSNLQVFARRVSSATSASGGLGPMPSMRASQKLRPPTSPRAAGILLDKSTANSYTVYIIKPAQDSIEWYPFAPSCAPTRCSKTPNSLAGHAATDSRTYQSVWSHGHGPVKLTILIILSNLARPVPGLSTCQVLQ</sequence>
<name>A0A9P4K6G9_9PLEO</name>
<evidence type="ECO:0000313" key="3">
    <source>
        <dbReference type="Proteomes" id="UP000800093"/>
    </source>
</evidence>
<dbReference type="Proteomes" id="UP000800093">
    <property type="component" value="Unassembled WGS sequence"/>
</dbReference>
<accession>A0A9P4K6G9</accession>
<reference evidence="3" key="1">
    <citation type="journal article" date="2020" name="Stud. Mycol.">
        <title>101 Dothideomycetes genomes: A test case for predicting lifestyles and emergence of pathogens.</title>
        <authorList>
            <person name="Haridas S."/>
            <person name="Albert R."/>
            <person name="Binder M."/>
            <person name="Bloem J."/>
            <person name="LaButti K."/>
            <person name="Salamov A."/>
            <person name="Andreopoulos B."/>
            <person name="Baker S."/>
            <person name="Barry K."/>
            <person name="Bills G."/>
            <person name="Bluhm B."/>
            <person name="Cannon C."/>
            <person name="Castanera R."/>
            <person name="Culley D."/>
            <person name="Daum C."/>
            <person name="Ezra D."/>
            <person name="Gonzalez J."/>
            <person name="Henrissat B."/>
            <person name="Kuo A."/>
            <person name="Liang C."/>
            <person name="Lipzen A."/>
            <person name="Lutzoni F."/>
            <person name="Magnuson J."/>
            <person name="Mondo S."/>
            <person name="Nolan M."/>
            <person name="Ohm R."/>
            <person name="Pangilinan J."/>
            <person name="Park H.-J."/>
            <person name="Ramirez L."/>
            <person name="Alfaro M."/>
            <person name="Sun H."/>
            <person name="Tritt A."/>
            <person name="Yoshinaga Y."/>
            <person name="Zwiers L.-H."/>
            <person name="Turgeon B."/>
            <person name="Goodwin S."/>
            <person name="Spatafora J."/>
            <person name="Crous P."/>
            <person name="Grigoriev I."/>
        </authorList>
    </citation>
    <scope>NUCLEOTIDE SEQUENCE [LARGE SCALE GENOMIC DNA]</scope>
    <source>
        <strain evidence="3">CBS 304.66</strain>
    </source>
</reference>
<dbReference type="EMBL" id="ML986683">
    <property type="protein sequence ID" value="KAF2260359.1"/>
    <property type="molecule type" value="Genomic_DNA"/>
</dbReference>
<dbReference type="AlphaFoldDB" id="A0A9P4K6G9"/>
<organism evidence="2 3">
    <name type="scientific">Lojkania enalia</name>
    <dbReference type="NCBI Taxonomy" id="147567"/>
    <lineage>
        <taxon>Eukaryota</taxon>
        <taxon>Fungi</taxon>
        <taxon>Dikarya</taxon>
        <taxon>Ascomycota</taxon>
        <taxon>Pezizomycotina</taxon>
        <taxon>Dothideomycetes</taxon>
        <taxon>Pleosporomycetidae</taxon>
        <taxon>Pleosporales</taxon>
        <taxon>Pleosporales incertae sedis</taxon>
        <taxon>Lojkania</taxon>
    </lineage>
</organism>
<protein>
    <submittedName>
        <fullName evidence="2">Uncharacterized protein</fullName>
    </submittedName>
</protein>